<dbReference type="Proteomes" id="UP000694255">
    <property type="component" value="Unassembled WGS sequence"/>
</dbReference>
<dbReference type="PANTHER" id="PTHR12281:SF31">
    <property type="entry name" value="DCN1-LIKE PROTEIN 3"/>
    <property type="match status" value="1"/>
</dbReference>
<comment type="function">
    <text evidence="1">Neddylation of cullins play an essential role in the regulation of SCF-type complexes activity.</text>
</comment>
<dbReference type="GO" id="GO:0031624">
    <property type="term" value="F:ubiquitin conjugating enzyme binding"/>
    <property type="evidence" value="ECO:0007669"/>
    <property type="project" value="TreeGrafter"/>
</dbReference>
<dbReference type="GO" id="GO:0097602">
    <property type="term" value="F:cullin family protein binding"/>
    <property type="evidence" value="ECO:0007669"/>
    <property type="project" value="TreeGrafter"/>
</dbReference>
<dbReference type="GO" id="GO:0032182">
    <property type="term" value="F:ubiquitin-like protein binding"/>
    <property type="evidence" value="ECO:0007669"/>
    <property type="project" value="TreeGrafter"/>
</dbReference>
<evidence type="ECO:0000259" key="2">
    <source>
        <dbReference type="PROSITE" id="PS51229"/>
    </source>
</evidence>
<dbReference type="GO" id="GO:0045116">
    <property type="term" value="P:protein neddylation"/>
    <property type="evidence" value="ECO:0007669"/>
    <property type="project" value="TreeGrafter"/>
</dbReference>
<dbReference type="GeneID" id="73467541"/>
<name>A0A8J5V115_9ASCO</name>
<proteinExistence type="predicted"/>
<protein>
    <recommendedName>
        <fullName evidence="1">Defective in cullin neddylation protein</fullName>
    </recommendedName>
</protein>
<dbReference type="EMBL" id="JAGSYN010000047">
    <property type="protein sequence ID" value="KAG7665720.1"/>
    <property type="molecule type" value="Genomic_DNA"/>
</dbReference>
<accession>A0A8J5V115</accession>
<organism evidence="3 4">
    <name type="scientific">[Candida] subhashii</name>
    <dbReference type="NCBI Taxonomy" id="561895"/>
    <lineage>
        <taxon>Eukaryota</taxon>
        <taxon>Fungi</taxon>
        <taxon>Dikarya</taxon>
        <taxon>Ascomycota</taxon>
        <taxon>Saccharomycotina</taxon>
        <taxon>Pichiomycetes</taxon>
        <taxon>Debaryomycetaceae</taxon>
        <taxon>Spathaspora</taxon>
    </lineage>
</organism>
<dbReference type="PANTHER" id="PTHR12281">
    <property type="entry name" value="RP42 RELATED"/>
    <property type="match status" value="1"/>
</dbReference>
<dbReference type="PROSITE" id="PS51229">
    <property type="entry name" value="DCUN1"/>
    <property type="match status" value="1"/>
</dbReference>
<dbReference type="InterPro" id="IPR005176">
    <property type="entry name" value="PONY_dom"/>
</dbReference>
<dbReference type="AlphaFoldDB" id="A0A8J5V115"/>
<dbReference type="InterPro" id="IPR014764">
    <property type="entry name" value="DCN-prot"/>
</dbReference>
<feature type="domain" description="DCUN1" evidence="2">
    <location>
        <begin position="58"/>
        <end position="287"/>
    </location>
</feature>
<dbReference type="GO" id="GO:0000151">
    <property type="term" value="C:ubiquitin ligase complex"/>
    <property type="evidence" value="ECO:0007669"/>
    <property type="project" value="TreeGrafter"/>
</dbReference>
<gene>
    <name evidence="3" type="ORF">J8A68_000740</name>
</gene>
<evidence type="ECO:0000313" key="3">
    <source>
        <dbReference type="EMBL" id="KAG7665720.1"/>
    </source>
</evidence>
<sequence length="298" mass="34520">MSNKSQIKHQFAELTNTSITTAGRYLDAANYDLSVALGTYFDKHQTSSPFSFSASSPKIDNRLLVLFKKYQDGKDPEIIDVDGTMAYLEDLDISPEDVRSLTLAYLLNSPKMGVFTKKSFVGIWQQNKIFDLKGMKNFIIKFHDALIHKGISSASGYVDLQGDDLSLQGMYNYAFGFLMEVENQRLLDIETAIEYWKLLIPIIITSYMVEITPIDEEDFITSVNERINQWYEFLIEEKSKKAITYDTWSMFYLFFKEVILDDPVNFKNYDEMAAWPSFMDEYIEFLYDKELLTPSSHT</sequence>
<dbReference type="Pfam" id="PF14555">
    <property type="entry name" value="UBA_4"/>
    <property type="match status" value="1"/>
</dbReference>
<comment type="caution">
    <text evidence="3">The sequence shown here is derived from an EMBL/GenBank/DDBJ whole genome shotgun (WGS) entry which is preliminary data.</text>
</comment>
<reference evidence="3 4" key="1">
    <citation type="journal article" date="2021" name="DNA Res.">
        <title>Genome analysis of Candida subhashii reveals its hybrid nature and dual mitochondrial genome conformations.</title>
        <authorList>
            <person name="Mixao V."/>
            <person name="Hegedusova E."/>
            <person name="Saus E."/>
            <person name="Pryszcz L.P."/>
            <person name="Cillingova A."/>
            <person name="Nosek J."/>
            <person name="Gabaldon T."/>
        </authorList>
    </citation>
    <scope>NUCLEOTIDE SEQUENCE [LARGE SCALE GENOMIC DNA]</scope>
    <source>
        <strain evidence="3 4">CBS 10753</strain>
    </source>
</reference>
<dbReference type="RefSeq" id="XP_049265952.1">
    <property type="nucleotide sequence ID" value="XM_049410447.1"/>
</dbReference>
<keyword evidence="4" id="KW-1185">Reference proteome</keyword>
<dbReference type="Pfam" id="PF03556">
    <property type="entry name" value="Cullin_binding"/>
    <property type="match status" value="1"/>
</dbReference>
<evidence type="ECO:0000256" key="1">
    <source>
        <dbReference type="RuleBase" id="RU410713"/>
    </source>
</evidence>
<dbReference type="OrthoDB" id="27198at2759"/>
<evidence type="ECO:0000313" key="4">
    <source>
        <dbReference type="Proteomes" id="UP000694255"/>
    </source>
</evidence>